<name>A0A850Q8E7_9RHOB</name>
<reference evidence="1 2" key="1">
    <citation type="submission" date="2020-04" db="EMBL/GenBank/DDBJ databases">
        <title>Donghicola sp., a member of the Rhodobacteraceae family isolated from mangrove forest in Thailand.</title>
        <authorList>
            <person name="Charoenyingcharoen P."/>
            <person name="Yukphan P."/>
        </authorList>
    </citation>
    <scope>NUCLEOTIDE SEQUENCE [LARGE SCALE GENOMIC DNA]</scope>
    <source>
        <strain evidence="1 2">B5-SW-15</strain>
    </source>
</reference>
<organism evidence="1 2">
    <name type="scientific">Donghicola mangrovi</name>
    <dbReference type="NCBI Taxonomy" id="2729614"/>
    <lineage>
        <taxon>Bacteria</taxon>
        <taxon>Pseudomonadati</taxon>
        <taxon>Pseudomonadota</taxon>
        <taxon>Alphaproteobacteria</taxon>
        <taxon>Rhodobacterales</taxon>
        <taxon>Roseobacteraceae</taxon>
        <taxon>Donghicola</taxon>
    </lineage>
</organism>
<sequence length="128" mass="14385">MLQISSSKVAQIILLAHELRMNSGELEMLTEDLSEDEHETMGRLDDEEIRSFIDDLNEEEQTDLIALAWIGRDTFGPDELDEARATVETEITRSAADYLLGMPNLSEYLESGLDAFGISANDEEDDIM</sequence>
<accession>A0A850Q8E7</accession>
<dbReference type="InterPro" id="IPR022254">
    <property type="entry name" value="DUF3775"/>
</dbReference>
<comment type="caution">
    <text evidence="1">The sequence shown here is derived from an EMBL/GenBank/DDBJ whole genome shotgun (WGS) entry which is preliminary data.</text>
</comment>
<evidence type="ECO:0000313" key="2">
    <source>
        <dbReference type="Proteomes" id="UP000592216"/>
    </source>
</evidence>
<dbReference type="Pfam" id="PF12616">
    <property type="entry name" value="DUF3775"/>
    <property type="match status" value="1"/>
</dbReference>
<dbReference type="AlphaFoldDB" id="A0A850Q8E7"/>
<proteinExistence type="predicted"/>
<gene>
    <name evidence="1" type="ORF">HJ536_04440</name>
</gene>
<protein>
    <submittedName>
        <fullName evidence="1">DUF3775 domain-containing protein</fullName>
    </submittedName>
</protein>
<dbReference type="EMBL" id="JABCJE010000001">
    <property type="protein sequence ID" value="NVO22599.1"/>
    <property type="molecule type" value="Genomic_DNA"/>
</dbReference>
<evidence type="ECO:0000313" key="1">
    <source>
        <dbReference type="EMBL" id="NVO22599.1"/>
    </source>
</evidence>
<dbReference type="Proteomes" id="UP000592216">
    <property type="component" value="Unassembled WGS sequence"/>
</dbReference>